<organism evidence="4">
    <name type="scientific">marine sediment metagenome</name>
    <dbReference type="NCBI Taxonomy" id="412755"/>
    <lineage>
        <taxon>unclassified sequences</taxon>
        <taxon>metagenomes</taxon>
        <taxon>ecological metagenomes</taxon>
    </lineage>
</organism>
<evidence type="ECO:0000259" key="2">
    <source>
        <dbReference type="Pfam" id="PF01364"/>
    </source>
</evidence>
<accession>X0YR46</accession>
<evidence type="ECO:0000259" key="3">
    <source>
        <dbReference type="Pfam" id="PF08126"/>
    </source>
</evidence>
<dbReference type="SUPFAM" id="SSF52129">
    <property type="entry name" value="Caspase-like"/>
    <property type="match status" value="1"/>
</dbReference>
<feature type="domain" description="Gingipain" evidence="2">
    <location>
        <begin position="105"/>
        <end position="310"/>
    </location>
</feature>
<dbReference type="Pfam" id="PF01364">
    <property type="entry name" value="Peptidase_C25"/>
    <property type="match status" value="1"/>
</dbReference>
<dbReference type="GO" id="GO:0004197">
    <property type="term" value="F:cysteine-type endopeptidase activity"/>
    <property type="evidence" value="ECO:0007669"/>
    <property type="project" value="InterPro"/>
</dbReference>
<sequence>QKEVKKLDEPKQEIYSSNKPYPENIIEFKGTAVYDNYQICELLVYPVQYLPKSKRLIFFSSIKFSVEYEGGIKKRARSNMIKKIVINPEDITTDLNGRNRAYFEYLIITNPPMDTVFERLADWKTKKGIKAELRTVNWILANYPGGEDNAACIRNYLKTLPDSSVEYVLLAGDTDIIPFRFAYAMTCSAFIWNREDSLPCDLYYADLQGDWNFDGDGLYGEVEDSIDLYPDLFVGRATVNTISEAQNFVDRILTYEKNPPLDYLNNAMFSADILWYNPYTDQGVHKNMIEAESFPLDFEITKLYHSASSSFFNTTFIFNRKFYRTEKYQSF</sequence>
<gene>
    <name evidence="4" type="ORF">S01H4_17053</name>
</gene>
<feature type="non-terminal residue" evidence="4">
    <location>
        <position position="1"/>
    </location>
</feature>
<dbReference type="InterPro" id="IPR038490">
    <property type="entry name" value="Gingipain_propep_sf"/>
</dbReference>
<dbReference type="EMBL" id="BART01007498">
    <property type="protein sequence ID" value="GAG58799.1"/>
    <property type="molecule type" value="Genomic_DNA"/>
</dbReference>
<dbReference type="Pfam" id="PF08126">
    <property type="entry name" value="Propeptide_C25"/>
    <property type="match status" value="1"/>
</dbReference>
<reference evidence="4" key="1">
    <citation type="journal article" date="2014" name="Front. Microbiol.">
        <title>High frequency of phylogenetically diverse reductive dehalogenase-homologous genes in deep subseafloor sedimentary metagenomes.</title>
        <authorList>
            <person name="Kawai M."/>
            <person name="Futagami T."/>
            <person name="Toyoda A."/>
            <person name="Takaki Y."/>
            <person name="Nishi S."/>
            <person name="Hori S."/>
            <person name="Arai W."/>
            <person name="Tsubouchi T."/>
            <person name="Morono Y."/>
            <person name="Uchiyama I."/>
            <person name="Ito T."/>
            <person name="Fujiyama A."/>
            <person name="Inagaki F."/>
            <person name="Takami H."/>
        </authorList>
    </citation>
    <scope>NUCLEOTIDE SEQUENCE</scope>
    <source>
        <strain evidence="4">Expedition CK06-06</strain>
    </source>
</reference>
<comment type="caution">
    <text evidence="4">The sequence shown here is derived from an EMBL/GenBank/DDBJ whole genome shotgun (WGS) entry which is preliminary data.</text>
</comment>
<dbReference type="InterPro" id="IPR012600">
    <property type="entry name" value="Propeptide_C25"/>
</dbReference>
<evidence type="ECO:0000313" key="4">
    <source>
        <dbReference type="EMBL" id="GAG58799.1"/>
    </source>
</evidence>
<dbReference type="Gene3D" id="3.40.50.10390">
    <property type="entry name" value="Gingipain r, domain 1"/>
    <property type="match status" value="1"/>
</dbReference>
<name>X0YR46_9ZZZZ</name>
<evidence type="ECO:0000256" key="1">
    <source>
        <dbReference type="ARBA" id="ARBA00022729"/>
    </source>
</evidence>
<dbReference type="InterPro" id="IPR001769">
    <property type="entry name" value="Gingipain"/>
</dbReference>
<evidence type="ECO:0008006" key="5">
    <source>
        <dbReference type="Google" id="ProtNLM"/>
    </source>
</evidence>
<keyword evidence="1" id="KW-0732">Signal</keyword>
<dbReference type="InterPro" id="IPR029031">
    <property type="entry name" value="Gingipain_N_sf"/>
</dbReference>
<dbReference type="InterPro" id="IPR029030">
    <property type="entry name" value="Caspase-like_dom_sf"/>
</dbReference>
<feature type="domain" description="Gingipain propeptide" evidence="3">
    <location>
        <begin position="12"/>
        <end position="72"/>
    </location>
</feature>
<dbReference type="AlphaFoldDB" id="X0YR46"/>
<proteinExistence type="predicted"/>
<dbReference type="Gene3D" id="2.60.40.3800">
    <property type="match status" value="1"/>
</dbReference>
<dbReference type="Gene3D" id="3.40.50.1460">
    <property type="match status" value="1"/>
</dbReference>
<dbReference type="GO" id="GO:0006508">
    <property type="term" value="P:proteolysis"/>
    <property type="evidence" value="ECO:0007669"/>
    <property type="project" value="InterPro"/>
</dbReference>
<protein>
    <recommendedName>
        <fullName evidence="5">Gingipain domain-containing protein</fullName>
    </recommendedName>
</protein>